<keyword evidence="4" id="KW-1185">Reference proteome</keyword>
<protein>
    <recommendedName>
        <fullName evidence="5">Reverse transcriptase Ty1/copia-type domain-containing protein</fullName>
    </recommendedName>
</protein>
<evidence type="ECO:0000313" key="4">
    <source>
        <dbReference type="Proteomes" id="UP000233551"/>
    </source>
</evidence>
<sequence>MGSTGVASVIFLEQHPGTPGFLVIYLSAIFDVINNNARPMGPTKFVLLLSWSMVIILRHHRSEIQCHRPIILRCIGWQFIAVGLLVTIFIVWIFAVVKFHLYLFTFVVDRRRADSEHLDEPDITHPGGPDLDENQPTGLNAPEPGAEGRRLIKKLIGILDGVLPWPRKFMHSRQIGHGGLRRFLQANILSGCKGVFKIKGRVDGIVEHFKAQLVAKGFTQIEGVDFHETIEPVTKLVTFLRGSCMQMGNSSDRCA</sequence>
<gene>
    <name evidence="3" type="ORF">CRG98_015829</name>
</gene>
<organism evidence="3 4">
    <name type="scientific">Punica granatum</name>
    <name type="common">Pomegranate</name>
    <dbReference type="NCBI Taxonomy" id="22663"/>
    <lineage>
        <taxon>Eukaryota</taxon>
        <taxon>Viridiplantae</taxon>
        <taxon>Streptophyta</taxon>
        <taxon>Embryophyta</taxon>
        <taxon>Tracheophyta</taxon>
        <taxon>Spermatophyta</taxon>
        <taxon>Magnoliopsida</taxon>
        <taxon>eudicotyledons</taxon>
        <taxon>Gunneridae</taxon>
        <taxon>Pentapetalae</taxon>
        <taxon>rosids</taxon>
        <taxon>malvids</taxon>
        <taxon>Myrtales</taxon>
        <taxon>Lythraceae</taxon>
        <taxon>Punica</taxon>
    </lineage>
</organism>
<dbReference type="Proteomes" id="UP000233551">
    <property type="component" value="Unassembled WGS sequence"/>
</dbReference>
<keyword evidence="2" id="KW-1133">Transmembrane helix</keyword>
<keyword evidence="2" id="KW-0472">Membrane</keyword>
<dbReference type="EMBL" id="PGOL01000868">
    <property type="protein sequence ID" value="PKI63845.1"/>
    <property type="molecule type" value="Genomic_DNA"/>
</dbReference>
<evidence type="ECO:0008006" key="5">
    <source>
        <dbReference type="Google" id="ProtNLM"/>
    </source>
</evidence>
<reference evidence="3 4" key="1">
    <citation type="submission" date="2017-11" db="EMBL/GenBank/DDBJ databases">
        <title>De-novo sequencing of pomegranate (Punica granatum L.) genome.</title>
        <authorList>
            <person name="Akparov Z."/>
            <person name="Amiraslanov A."/>
            <person name="Hajiyeva S."/>
            <person name="Abbasov M."/>
            <person name="Kaur K."/>
            <person name="Hamwieh A."/>
            <person name="Solovyev V."/>
            <person name="Salamov A."/>
            <person name="Braich B."/>
            <person name="Kosarev P."/>
            <person name="Mahmoud A."/>
            <person name="Hajiyev E."/>
            <person name="Babayeva S."/>
            <person name="Izzatullayeva V."/>
            <person name="Mammadov A."/>
            <person name="Mammadov A."/>
            <person name="Sharifova S."/>
            <person name="Ojaghi J."/>
            <person name="Eynullazada K."/>
            <person name="Bayramov B."/>
            <person name="Abdulazimova A."/>
            <person name="Shahmuradov I."/>
        </authorList>
    </citation>
    <scope>NUCLEOTIDE SEQUENCE [LARGE SCALE GENOMIC DNA]</scope>
    <source>
        <strain evidence="4">cv. AG2017</strain>
        <tissue evidence="3">Leaf</tissue>
    </source>
</reference>
<feature type="region of interest" description="Disordered" evidence="1">
    <location>
        <begin position="118"/>
        <end position="145"/>
    </location>
</feature>
<evidence type="ECO:0000256" key="1">
    <source>
        <dbReference type="SAM" id="MobiDB-lite"/>
    </source>
</evidence>
<dbReference type="AlphaFoldDB" id="A0A2I0K5L9"/>
<name>A0A2I0K5L9_PUNGR</name>
<accession>A0A2I0K5L9</accession>
<proteinExistence type="predicted"/>
<dbReference type="STRING" id="22663.A0A2I0K5L9"/>
<evidence type="ECO:0000313" key="3">
    <source>
        <dbReference type="EMBL" id="PKI63845.1"/>
    </source>
</evidence>
<evidence type="ECO:0000256" key="2">
    <source>
        <dbReference type="SAM" id="Phobius"/>
    </source>
</evidence>
<feature type="transmembrane region" description="Helical" evidence="2">
    <location>
        <begin position="70"/>
        <end position="95"/>
    </location>
</feature>
<keyword evidence="2" id="KW-0812">Transmembrane</keyword>
<comment type="caution">
    <text evidence="3">The sequence shown here is derived from an EMBL/GenBank/DDBJ whole genome shotgun (WGS) entry which is preliminary data.</text>
</comment>